<comment type="caution">
    <text evidence="2">The sequence shown here is derived from an EMBL/GenBank/DDBJ whole genome shotgun (WGS) entry which is preliminary data.</text>
</comment>
<organism evidence="2 3">
    <name type="scientific">Brassica carinata</name>
    <name type="common">Ethiopian mustard</name>
    <name type="synonym">Abyssinian cabbage</name>
    <dbReference type="NCBI Taxonomy" id="52824"/>
    <lineage>
        <taxon>Eukaryota</taxon>
        <taxon>Viridiplantae</taxon>
        <taxon>Streptophyta</taxon>
        <taxon>Embryophyta</taxon>
        <taxon>Tracheophyta</taxon>
        <taxon>Spermatophyta</taxon>
        <taxon>Magnoliopsida</taxon>
        <taxon>eudicotyledons</taxon>
        <taxon>Gunneridae</taxon>
        <taxon>Pentapetalae</taxon>
        <taxon>rosids</taxon>
        <taxon>malvids</taxon>
        <taxon>Brassicales</taxon>
        <taxon>Brassicaceae</taxon>
        <taxon>Brassiceae</taxon>
        <taxon>Brassica</taxon>
    </lineage>
</organism>
<name>A0A8X7VEZ7_BRACI</name>
<dbReference type="AlphaFoldDB" id="A0A8X7VEZ7"/>
<evidence type="ECO:0000313" key="3">
    <source>
        <dbReference type="Proteomes" id="UP000886595"/>
    </source>
</evidence>
<evidence type="ECO:0000313" key="2">
    <source>
        <dbReference type="EMBL" id="KAG2310220.1"/>
    </source>
</evidence>
<reference evidence="2 3" key="1">
    <citation type="submission" date="2020-02" db="EMBL/GenBank/DDBJ databases">
        <authorList>
            <person name="Ma Q."/>
            <person name="Huang Y."/>
            <person name="Song X."/>
            <person name="Pei D."/>
        </authorList>
    </citation>
    <scope>NUCLEOTIDE SEQUENCE [LARGE SCALE GENOMIC DNA]</scope>
    <source>
        <strain evidence="2">Sxm20200214</strain>
        <tissue evidence="2">Leaf</tissue>
    </source>
</reference>
<gene>
    <name evidence="2" type="ORF">Bca52824_021777</name>
</gene>
<keyword evidence="3" id="KW-1185">Reference proteome</keyword>
<feature type="compositionally biased region" description="Low complexity" evidence="1">
    <location>
        <begin position="34"/>
        <end position="51"/>
    </location>
</feature>
<evidence type="ECO:0000256" key="1">
    <source>
        <dbReference type="SAM" id="MobiDB-lite"/>
    </source>
</evidence>
<dbReference type="EMBL" id="JAAMPC010000005">
    <property type="protein sequence ID" value="KAG2310220.1"/>
    <property type="molecule type" value="Genomic_DNA"/>
</dbReference>
<feature type="region of interest" description="Disordered" evidence="1">
    <location>
        <begin position="33"/>
        <end position="99"/>
    </location>
</feature>
<dbReference type="Proteomes" id="UP000886595">
    <property type="component" value="Unassembled WGS sequence"/>
</dbReference>
<feature type="compositionally biased region" description="Basic and acidic residues" evidence="1">
    <location>
        <begin position="53"/>
        <end position="71"/>
    </location>
</feature>
<proteinExistence type="predicted"/>
<protein>
    <submittedName>
        <fullName evidence="2">Uncharacterized protein</fullName>
    </submittedName>
</protein>
<sequence>MRRHLLKDRATYDLKGCHFNLSDSSIAISKYRASNSNTKNNCNNRSLNISNDSKPETGDKKEATSTDRTESGESNQQTIDRKTRKKPRLSCPRWKSMNT</sequence>
<accession>A0A8X7VEZ7</accession>